<comment type="caution">
    <text evidence="5">The sequence shown here is derived from an EMBL/GenBank/DDBJ whole genome shotgun (WGS) entry which is preliminary data.</text>
</comment>
<dbReference type="SUPFAM" id="SSF53474">
    <property type="entry name" value="alpha/beta-Hydrolases"/>
    <property type="match status" value="1"/>
</dbReference>
<dbReference type="InterPro" id="IPR002347">
    <property type="entry name" value="SDR_fam"/>
</dbReference>
<dbReference type="Gene3D" id="3.40.50.1820">
    <property type="entry name" value="alpha/beta hydrolase"/>
    <property type="match status" value="1"/>
</dbReference>
<dbReference type="PRINTS" id="PR00081">
    <property type="entry name" value="GDHRDH"/>
</dbReference>
<sequence length="623" mass="65450">MSHSDVVERTTVVTTPDGLGLAVEERGDRTAPTVVAVHGYPDDRHVWDGVARLLAADHHVVTYDVRGHGDSDAPAGRAGYDLELLAADLRAVCDAVSPDAPVHLLAHDWGGIQTWHAVTGDALSGRVASYTSISGPCLDHVGLFLRRRSPRDLRAVVRQALHSWYTLAFRLPVLPELVCRSGLLGGLIERTERIPRPSVRDAVNGLELYRRNLPRRLGRPEQRRTDVPVQILAPRGDAYVTPALATSAAQFAPDLRVRYLPGGHWMVRHRPEVIARCTAEMVAGTAEQAAAEQAAGPTVQPTAQPAAEPTVQPTTGPTVQPTTGPPALARAAARGRALVASGGRSGRAVRWAGGLAVVTGAGSGIGRATALALADRGCRVVVADLSADGAAGTAGIVERRYGSGRAFAETVDVADDDVVAALAARVAATHGVPDLVVNNAGIAVAGPFADTTAEEWRRIVDVNLWGVVHGCRHFGALLREHGEGGHLVNVASAAAYLPSRALPAYATTKAAVLMLSECLRAELAEDGIGVTALCPGFVDTPITAHTRFAGTDEATQEARRRASAAAYARRGYTPERVASRLVRAVERNVALAPVTAEAHAGLLASRLSPGLLRAVARIDGGTR</sequence>
<keyword evidence="2" id="KW-0560">Oxidoreductase</keyword>
<keyword evidence="6" id="KW-1185">Reference proteome</keyword>
<dbReference type="InterPro" id="IPR036291">
    <property type="entry name" value="NAD(P)-bd_dom_sf"/>
</dbReference>
<dbReference type="PROSITE" id="PS00061">
    <property type="entry name" value="ADH_SHORT"/>
    <property type="match status" value="1"/>
</dbReference>
<evidence type="ECO:0000256" key="3">
    <source>
        <dbReference type="SAM" id="MobiDB-lite"/>
    </source>
</evidence>
<gene>
    <name evidence="5" type="ORF">GCM10009613_08830</name>
</gene>
<evidence type="ECO:0000313" key="6">
    <source>
        <dbReference type="Proteomes" id="UP001501414"/>
    </source>
</evidence>
<dbReference type="SUPFAM" id="SSF51735">
    <property type="entry name" value="NAD(P)-binding Rossmann-fold domains"/>
    <property type="match status" value="1"/>
</dbReference>
<dbReference type="Pfam" id="PF00561">
    <property type="entry name" value="Abhydrolase_1"/>
    <property type="match status" value="1"/>
</dbReference>
<dbReference type="InterPro" id="IPR020904">
    <property type="entry name" value="Sc_DH/Rdtase_CS"/>
</dbReference>
<dbReference type="PANTHER" id="PTHR43391">
    <property type="entry name" value="RETINOL DEHYDROGENASE-RELATED"/>
    <property type="match status" value="1"/>
</dbReference>
<dbReference type="InterPro" id="IPR000073">
    <property type="entry name" value="AB_hydrolase_1"/>
</dbReference>
<dbReference type="EMBL" id="BAAAJK010000004">
    <property type="protein sequence ID" value="GAA1381960.1"/>
    <property type="molecule type" value="Genomic_DNA"/>
</dbReference>
<evidence type="ECO:0000256" key="2">
    <source>
        <dbReference type="ARBA" id="ARBA00023002"/>
    </source>
</evidence>
<dbReference type="PRINTS" id="PR00080">
    <property type="entry name" value="SDRFAMILY"/>
</dbReference>
<dbReference type="CDD" id="cd05233">
    <property type="entry name" value="SDR_c"/>
    <property type="match status" value="1"/>
</dbReference>
<evidence type="ECO:0000259" key="4">
    <source>
        <dbReference type="Pfam" id="PF00561"/>
    </source>
</evidence>
<proteinExistence type="inferred from homology"/>
<evidence type="ECO:0000313" key="5">
    <source>
        <dbReference type="EMBL" id="GAA1381960.1"/>
    </source>
</evidence>
<organism evidence="5 6">
    <name type="scientific">Pseudonocardia kongjuensis</name>
    <dbReference type="NCBI Taxonomy" id="102227"/>
    <lineage>
        <taxon>Bacteria</taxon>
        <taxon>Bacillati</taxon>
        <taxon>Actinomycetota</taxon>
        <taxon>Actinomycetes</taxon>
        <taxon>Pseudonocardiales</taxon>
        <taxon>Pseudonocardiaceae</taxon>
        <taxon>Pseudonocardia</taxon>
    </lineage>
</organism>
<feature type="region of interest" description="Disordered" evidence="3">
    <location>
        <begin position="288"/>
        <end position="328"/>
    </location>
</feature>
<dbReference type="Proteomes" id="UP001501414">
    <property type="component" value="Unassembled WGS sequence"/>
</dbReference>
<protein>
    <submittedName>
        <fullName evidence="5">SDR family oxidoreductase</fullName>
    </submittedName>
</protein>
<accession>A0ABN1XJ75</accession>
<feature type="compositionally biased region" description="Low complexity" evidence="3">
    <location>
        <begin position="309"/>
        <end position="328"/>
    </location>
</feature>
<dbReference type="Gene3D" id="3.40.50.720">
    <property type="entry name" value="NAD(P)-binding Rossmann-like Domain"/>
    <property type="match status" value="1"/>
</dbReference>
<dbReference type="PANTHER" id="PTHR43391:SF12">
    <property type="entry name" value="OXIDOREDUCTASE EPHD-RELATED"/>
    <property type="match status" value="1"/>
</dbReference>
<dbReference type="NCBIfam" id="NF004514">
    <property type="entry name" value="PRK05855.1"/>
    <property type="match status" value="1"/>
</dbReference>
<reference evidence="5 6" key="1">
    <citation type="journal article" date="2019" name="Int. J. Syst. Evol. Microbiol.">
        <title>The Global Catalogue of Microorganisms (GCM) 10K type strain sequencing project: providing services to taxonomists for standard genome sequencing and annotation.</title>
        <authorList>
            <consortium name="The Broad Institute Genomics Platform"/>
            <consortium name="The Broad Institute Genome Sequencing Center for Infectious Disease"/>
            <person name="Wu L."/>
            <person name="Ma J."/>
        </authorList>
    </citation>
    <scope>NUCLEOTIDE SEQUENCE [LARGE SCALE GENOMIC DNA]</scope>
    <source>
        <strain evidence="5 6">JCM 11896</strain>
    </source>
</reference>
<dbReference type="InterPro" id="IPR029058">
    <property type="entry name" value="AB_hydrolase_fold"/>
</dbReference>
<name>A0ABN1XJ75_9PSEU</name>
<evidence type="ECO:0000256" key="1">
    <source>
        <dbReference type="ARBA" id="ARBA00006484"/>
    </source>
</evidence>
<feature type="domain" description="AB hydrolase-1" evidence="4">
    <location>
        <begin position="32"/>
        <end position="266"/>
    </location>
</feature>
<dbReference type="Pfam" id="PF00106">
    <property type="entry name" value="adh_short"/>
    <property type="match status" value="1"/>
</dbReference>
<comment type="similarity">
    <text evidence="1">Belongs to the short-chain dehydrogenases/reductases (SDR) family.</text>
</comment>